<gene>
    <name evidence="8" type="ORF">NA57DRAFT_66660</name>
</gene>
<feature type="compositionally biased region" description="Basic residues" evidence="6">
    <location>
        <begin position="12"/>
        <end position="21"/>
    </location>
</feature>
<reference evidence="8" key="1">
    <citation type="journal article" date="2020" name="Stud. Mycol.">
        <title>101 Dothideomycetes genomes: a test case for predicting lifestyles and emergence of pathogens.</title>
        <authorList>
            <person name="Haridas S."/>
            <person name="Albert R."/>
            <person name="Binder M."/>
            <person name="Bloem J."/>
            <person name="Labutti K."/>
            <person name="Salamov A."/>
            <person name="Andreopoulos B."/>
            <person name="Baker S."/>
            <person name="Barry K."/>
            <person name="Bills G."/>
            <person name="Bluhm B."/>
            <person name="Cannon C."/>
            <person name="Castanera R."/>
            <person name="Culley D."/>
            <person name="Daum C."/>
            <person name="Ezra D."/>
            <person name="Gonzalez J."/>
            <person name="Henrissat B."/>
            <person name="Kuo A."/>
            <person name="Liang C."/>
            <person name="Lipzen A."/>
            <person name="Lutzoni F."/>
            <person name="Magnuson J."/>
            <person name="Mondo S."/>
            <person name="Nolan M."/>
            <person name="Ohm R."/>
            <person name="Pangilinan J."/>
            <person name="Park H.-J."/>
            <person name="Ramirez L."/>
            <person name="Alfaro M."/>
            <person name="Sun H."/>
            <person name="Tritt A."/>
            <person name="Yoshinaga Y."/>
            <person name="Zwiers L.-H."/>
            <person name="Turgeon B."/>
            <person name="Goodwin S."/>
            <person name="Spatafora J."/>
            <person name="Crous P."/>
            <person name="Grigoriev I."/>
        </authorList>
    </citation>
    <scope>NUCLEOTIDE SEQUENCE</scope>
    <source>
        <strain evidence="8">CBS 133067</strain>
    </source>
</reference>
<dbReference type="InterPro" id="IPR015421">
    <property type="entry name" value="PyrdxlP-dep_Trfase_major"/>
</dbReference>
<dbReference type="PANTHER" id="PTHR42790">
    <property type="entry name" value="AMINOTRANSFERASE"/>
    <property type="match status" value="1"/>
</dbReference>
<accession>A0A9P4IHJ4</accession>
<dbReference type="GO" id="GO:1901605">
    <property type="term" value="P:alpha-amino acid metabolic process"/>
    <property type="evidence" value="ECO:0007669"/>
    <property type="project" value="TreeGrafter"/>
</dbReference>
<evidence type="ECO:0000256" key="5">
    <source>
        <dbReference type="ARBA" id="ARBA00022898"/>
    </source>
</evidence>
<dbReference type="OrthoDB" id="691673at2759"/>
<name>A0A9P4IHJ4_9PEZI</name>
<comment type="caution">
    <text evidence="8">The sequence shown here is derived from an EMBL/GenBank/DDBJ whole genome shotgun (WGS) entry which is preliminary data.</text>
</comment>
<dbReference type="EMBL" id="ML978127">
    <property type="protein sequence ID" value="KAF2098326.1"/>
    <property type="molecule type" value="Genomic_DNA"/>
</dbReference>
<dbReference type="CDD" id="cd00609">
    <property type="entry name" value="AAT_like"/>
    <property type="match status" value="1"/>
</dbReference>
<evidence type="ECO:0000313" key="8">
    <source>
        <dbReference type="EMBL" id="KAF2098326.1"/>
    </source>
</evidence>
<evidence type="ECO:0000256" key="2">
    <source>
        <dbReference type="ARBA" id="ARBA00007441"/>
    </source>
</evidence>
<evidence type="ECO:0000313" key="9">
    <source>
        <dbReference type="Proteomes" id="UP000799772"/>
    </source>
</evidence>
<protein>
    <submittedName>
        <fullName evidence="8">Aromatic amino acid aminotransferas-like protein</fullName>
    </submittedName>
</protein>
<dbReference type="SUPFAM" id="SSF53383">
    <property type="entry name" value="PLP-dependent transferases"/>
    <property type="match status" value="1"/>
</dbReference>
<keyword evidence="5" id="KW-0663">Pyridoxal phosphate</keyword>
<evidence type="ECO:0000256" key="4">
    <source>
        <dbReference type="ARBA" id="ARBA00022679"/>
    </source>
</evidence>
<proteinExistence type="inferred from homology"/>
<dbReference type="GO" id="GO:0030170">
    <property type="term" value="F:pyridoxal phosphate binding"/>
    <property type="evidence" value="ECO:0007669"/>
    <property type="project" value="InterPro"/>
</dbReference>
<keyword evidence="9" id="KW-1185">Reference proteome</keyword>
<evidence type="ECO:0000256" key="6">
    <source>
        <dbReference type="SAM" id="MobiDB-lite"/>
    </source>
</evidence>
<keyword evidence="3" id="KW-0032">Aminotransferase</keyword>
<feature type="compositionally biased region" description="Basic and acidic residues" evidence="6">
    <location>
        <begin position="1"/>
        <end position="11"/>
    </location>
</feature>
<comment type="similarity">
    <text evidence="2">Belongs to the class-I pyridoxal-phosphate-dependent aminotransferase family.</text>
</comment>
<organism evidence="8 9">
    <name type="scientific">Rhizodiscina lignyota</name>
    <dbReference type="NCBI Taxonomy" id="1504668"/>
    <lineage>
        <taxon>Eukaryota</taxon>
        <taxon>Fungi</taxon>
        <taxon>Dikarya</taxon>
        <taxon>Ascomycota</taxon>
        <taxon>Pezizomycotina</taxon>
        <taxon>Dothideomycetes</taxon>
        <taxon>Pleosporomycetidae</taxon>
        <taxon>Aulographales</taxon>
        <taxon>Rhizodiscinaceae</taxon>
        <taxon>Rhizodiscina</taxon>
    </lineage>
</organism>
<feature type="domain" description="Aminotransferase class I/classII large" evidence="7">
    <location>
        <begin position="109"/>
        <end position="528"/>
    </location>
</feature>
<feature type="region of interest" description="Disordered" evidence="6">
    <location>
        <begin position="1"/>
        <end position="21"/>
    </location>
</feature>
<dbReference type="GO" id="GO:0008483">
    <property type="term" value="F:transaminase activity"/>
    <property type="evidence" value="ECO:0007669"/>
    <property type="project" value="UniProtKB-KW"/>
</dbReference>
<dbReference type="InterPro" id="IPR015424">
    <property type="entry name" value="PyrdxlP-dep_Trfase"/>
</dbReference>
<evidence type="ECO:0000259" key="7">
    <source>
        <dbReference type="Pfam" id="PF00155"/>
    </source>
</evidence>
<sequence>MAMPEPKDLSHHLSRATKRRQGSQVKNYYKYFGIPGIGPLAAGHPNCCYFPFDTLEAKTALPDRWAPTPNGTVDLKTSLNGRPATRPESHVVVPQKSSNSESAHKIDLKSALQYGPSQGYRPLYSFLHQFVRQNLHPHVPYAGGPNIILTCGSTDGLSKALIALNNEWSEGYDATSAREGILCEEYAYMDAIQQAVSRGLNITPVKVDDEGMCAAGPGGLRDVLENWDFSQGKIPHLMYTVTIGQNPTGGSLSVERRKAVYELCVQYDIIIIEDDPYWHLQYPSSNNFPPVPKPVKSSGFEYLDSLVPSYLSLDYQGRVLRLDTFSKTIAPGCRMGWITAQPALVQRISHITDLGTQQPSGFVQGLVAELIVGPGSEAGNGRGGAEDGRGWEVTGWVRWLEGLRGEYERRMNKMCDILDEGQYEVKSSQSKVDGWQVVEKTELFYYIRPPGGMFVWLRFHFNTHPLYGTFSGEDLSHALWLFWTTEKFRVVVAPGKLFAPTAEIAKRDAWECFRLCFVEIEEADLEPVTKRFVMGIKAYWRIRTKDVIRKLLDEDETVTANAKNLGMVNLTGFGC</sequence>
<dbReference type="PANTHER" id="PTHR42790:SF1">
    <property type="entry name" value="AROMATIC AMINO ACID AMINOTRANSFERASE, HYPOTHETICAL (EUROFUNG)"/>
    <property type="match status" value="1"/>
</dbReference>
<dbReference type="InterPro" id="IPR004839">
    <property type="entry name" value="Aminotransferase_I/II_large"/>
</dbReference>
<evidence type="ECO:0000256" key="1">
    <source>
        <dbReference type="ARBA" id="ARBA00001933"/>
    </source>
</evidence>
<comment type="cofactor">
    <cofactor evidence="1">
        <name>pyridoxal 5'-phosphate</name>
        <dbReference type="ChEBI" id="CHEBI:597326"/>
    </cofactor>
</comment>
<dbReference type="Gene3D" id="3.40.640.10">
    <property type="entry name" value="Type I PLP-dependent aspartate aminotransferase-like (Major domain)"/>
    <property type="match status" value="1"/>
</dbReference>
<dbReference type="InterPro" id="IPR050859">
    <property type="entry name" value="Class-I_PLP-dep_aminotransf"/>
</dbReference>
<dbReference type="Proteomes" id="UP000799772">
    <property type="component" value="Unassembled WGS sequence"/>
</dbReference>
<dbReference type="Pfam" id="PF00155">
    <property type="entry name" value="Aminotran_1_2"/>
    <property type="match status" value="1"/>
</dbReference>
<feature type="region of interest" description="Disordered" evidence="6">
    <location>
        <begin position="78"/>
        <end position="102"/>
    </location>
</feature>
<keyword evidence="4" id="KW-0808">Transferase</keyword>
<evidence type="ECO:0000256" key="3">
    <source>
        <dbReference type="ARBA" id="ARBA00022576"/>
    </source>
</evidence>
<dbReference type="AlphaFoldDB" id="A0A9P4IHJ4"/>